<sequence length="121" mass="14595">MSDEMERYSKEFPRFKLIKFEDIVDRPFEVSKELNNFLDMPPTELNKLRFKSKKILDNDGGHRTKYGDENKKYWVDKDDVEKIIDKNINNKQIKGQSGELIEKFNRDSGRAFDFFQYSKIW</sequence>
<comment type="caution">
    <text evidence="1">The sequence shown here is derived from an EMBL/GenBank/DDBJ whole genome shotgun (WGS) entry which is preliminary data.</text>
</comment>
<protein>
    <recommendedName>
        <fullName evidence="3">Sulfotransferase domain-containing protein</fullName>
    </recommendedName>
</protein>
<evidence type="ECO:0000313" key="1">
    <source>
        <dbReference type="EMBL" id="MCL7942314.1"/>
    </source>
</evidence>
<dbReference type="EMBL" id="JAMJPK010000014">
    <property type="protein sequence ID" value="MCL7942314.1"/>
    <property type="molecule type" value="Genomic_DNA"/>
</dbReference>
<dbReference type="Gene3D" id="3.40.50.300">
    <property type="entry name" value="P-loop containing nucleotide triphosphate hydrolases"/>
    <property type="match status" value="1"/>
</dbReference>
<organism evidence="1 2">
    <name type="scientific">Halomonas gemina</name>
    <dbReference type="NCBI Taxonomy" id="2945105"/>
    <lineage>
        <taxon>Bacteria</taxon>
        <taxon>Pseudomonadati</taxon>
        <taxon>Pseudomonadota</taxon>
        <taxon>Gammaproteobacteria</taxon>
        <taxon>Oceanospirillales</taxon>
        <taxon>Halomonadaceae</taxon>
        <taxon>Halomonas</taxon>
    </lineage>
</organism>
<dbReference type="InterPro" id="IPR027417">
    <property type="entry name" value="P-loop_NTPase"/>
</dbReference>
<keyword evidence="2" id="KW-1185">Reference proteome</keyword>
<dbReference type="Proteomes" id="UP001165369">
    <property type="component" value="Unassembled WGS sequence"/>
</dbReference>
<dbReference type="RefSeq" id="WP_250063991.1">
    <property type="nucleotide sequence ID" value="NZ_JAMJPK010000014.1"/>
</dbReference>
<evidence type="ECO:0008006" key="3">
    <source>
        <dbReference type="Google" id="ProtNLM"/>
    </source>
</evidence>
<name>A0ABT0T6E9_9GAMM</name>
<gene>
    <name evidence="1" type="ORF">M8009_18755</name>
</gene>
<proteinExistence type="predicted"/>
<accession>A0ABT0T6E9</accession>
<evidence type="ECO:0000313" key="2">
    <source>
        <dbReference type="Proteomes" id="UP001165369"/>
    </source>
</evidence>
<reference evidence="1" key="1">
    <citation type="submission" date="2022-05" db="EMBL/GenBank/DDBJ databases">
        <title>Halomonas geminus sp. nov. and Halomonas llamarensis sp. nov. isolated from high-altitude salars of the Atacama Desert.</title>
        <authorList>
            <person name="Hintersatz C."/>
            <person name="Rojas L.A."/>
            <person name="Wei T.-S."/>
            <person name="Kutschke S."/>
            <person name="Lehmann F."/>
            <person name="Jain R."/>
            <person name="Pollmann K."/>
        </authorList>
    </citation>
    <scope>NUCLEOTIDE SEQUENCE</scope>
    <source>
        <strain evidence="1">ATCH28</strain>
    </source>
</reference>
<dbReference type="SUPFAM" id="SSF52540">
    <property type="entry name" value="P-loop containing nucleoside triphosphate hydrolases"/>
    <property type="match status" value="1"/>
</dbReference>